<name>A0A1I8FD10_9PLAT</name>
<keyword evidence="4" id="KW-0788">Thiol protease</keyword>
<evidence type="ECO:0000256" key="5">
    <source>
        <dbReference type="PROSITE-ProRule" id="PRU00239"/>
    </source>
</evidence>
<dbReference type="GO" id="GO:0006508">
    <property type="term" value="P:proteolysis"/>
    <property type="evidence" value="ECO:0007669"/>
    <property type="project" value="UniProtKB-KW"/>
</dbReference>
<keyword evidence="3" id="KW-0378">Hydrolase</keyword>
<evidence type="ECO:0000256" key="6">
    <source>
        <dbReference type="SAM" id="MobiDB-lite"/>
    </source>
</evidence>
<comment type="similarity">
    <text evidence="1">Belongs to the peptidase C2 family.</text>
</comment>
<keyword evidence="2" id="KW-0645">Protease</keyword>
<evidence type="ECO:0000313" key="8">
    <source>
        <dbReference type="Proteomes" id="UP000095280"/>
    </source>
</evidence>
<evidence type="ECO:0000256" key="3">
    <source>
        <dbReference type="ARBA" id="ARBA00022801"/>
    </source>
</evidence>
<dbReference type="SUPFAM" id="SSF54001">
    <property type="entry name" value="Cysteine proteinases"/>
    <property type="match status" value="1"/>
</dbReference>
<evidence type="ECO:0000256" key="4">
    <source>
        <dbReference type="ARBA" id="ARBA00022807"/>
    </source>
</evidence>
<organism evidence="8 9">
    <name type="scientific">Macrostomum lignano</name>
    <dbReference type="NCBI Taxonomy" id="282301"/>
    <lineage>
        <taxon>Eukaryota</taxon>
        <taxon>Metazoa</taxon>
        <taxon>Spiralia</taxon>
        <taxon>Lophotrochozoa</taxon>
        <taxon>Platyhelminthes</taxon>
        <taxon>Rhabditophora</taxon>
        <taxon>Macrostomorpha</taxon>
        <taxon>Macrostomida</taxon>
        <taxon>Macrostomidae</taxon>
        <taxon>Macrostomum</taxon>
    </lineage>
</organism>
<dbReference type="InterPro" id="IPR001300">
    <property type="entry name" value="Peptidase_C2_calpain_cat"/>
</dbReference>
<feature type="compositionally biased region" description="Basic and acidic residues" evidence="6">
    <location>
        <begin position="1"/>
        <end position="14"/>
    </location>
</feature>
<dbReference type="PROSITE" id="PS50203">
    <property type="entry name" value="CALPAIN_CAT"/>
    <property type="match status" value="1"/>
</dbReference>
<sequence length="309" mass="34174">AAPRADLREQRKFVDPTFPPEASSLDANNRAGSDIEWRRADRGWLVSNPHLVVDGVSGSDSRANAGSNAWFVTASAAPLTFEPGQPAQQPSLPNWTGTRKDYGDDFHPGIFSLLGMAASTRLSLMTCCRRGKGRLGLRAFLRGERVLERSTLRKPTLNYASLSRGRVVDALASFVRGIPEHWDLRKMRQPGAENGINPDSPDDQAQLAKQFYTHLSRRSLILFSLQPDNRTTRMGDWTKESLVYGRGYILTDIQQTKLKDGKTPADANEVPECLVRHWSGPGGWRVTGFARVARSVTLEFKDKIGAGGQ</sequence>
<dbReference type="GO" id="GO:0004198">
    <property type="term" value="F:calcium-dependent cysteine-type endopeptidase activity"/>
    <property type="evidence" value="ECO:0007669"/>
    <property type="project" value="InterPro"/>
</dbReference>
<dbReference type="InterPro" id="IPR022684">
    <property type="entry name" value="Calpain_cysteine_protease"/>
</dbReference>
<evidence type="ECO:0000313" key="9">
    <source>
        <dbReference type="WBParaSite" id="maker-unitig_29069-snap-gene-0.1-mRNA-1"/>
    </source>
</evidence>
<keyword evidence="8" id="KW-1185">Reference proteome</keyword>
<dbReference type="Proteomes" id="UP000095280">
    <property type="component" value="Unplaced"/>
</dbReference>
<evidence type="ECO:0000256" key="2">
    <source>
        <dbReference type="ARBA" id="ARBA00022670"/>
    </source>
</evidence>
<comment type="caution">
    <text evidence="5">Lacks conserved residue(s) required for the propagation of feature annotation.</text>
</comment>
<dbReference type="WBParaSite" id="maker-unitig_29069-snap-gene-0.1-mRNA-1">
    <property type="protein sequence ID" value="maker-unitig_29069-snap-gene-0.1-mRNA-1"/>
    <property type="gene ID" value="maker-unitig_29069-snap-gene-0.1"/>
</dbReference>
<dbReference type="InterPro" id="IPR038765">
    <property type="entry name" value="Papain-like_cys_pep_sf"/>
</dbReference>
<dbReference type="Pfam" id="PF00648">
    <property type="entry name" value="Peptidase_C2"/>
    <property type="match status" value="1"/>
</dbReference>
<proteinExistence type="inferred from homology"/>
<dbReference type="PANTHER" id="PTHR10183">
    <property type="entry name" value="CALPAIN"/>
    <property type="match status" value="1"/>
</dbReference>
<protein>
    <submittedName>
        <fullName evidence="9">Calpain catalytic domain-containing protein</fullName>
    </submittedName>
</protein>
<feature type="domain" description="Calpain catalytic" evidence="7">
    <location>
        <begin position="12"/>
        <end position="285"/>
    </location>
</feature>
<evidence type="ECO:0000259" key="7">
    <source>
        <dbReference type="PROSITE" id="PS50203"/>
    </source>
</evidence>
<evidence type="ECO:0000256" key="1">
    <source>
        <dbReference type="ARBA" id="ARBA00007623"/>
    </source>
</evidence>
<dbReference type="PANTHER" id="PTHR10183:SF379">
    <property type="entry name" value="CALPAIN-5"/>
    <property type="match status" value="1"/>
</dbReference>
<accession>A0A1I8FD10</accession>
<dbReference type="AlphaFoldDB" id="A0A1I8FD10"/>
<feature type="region of interest" description="Disordered" evidence="6">
    <location>
        <begin position="1"/>
        <end position="29"/>
    </location>
</feature>
<reference evidence="9" key="1">
    <citation type="submission" date="2016-11" db="UniProtKB">
        <authorList>
            <consortium name="WormBaseParasite"/>
        </authorList>
    </citation>
    <scope>IDENTIFICATION</scope>
</reference>